<keyword evidence="8 14" id="KW-1133">Transmembrane helix</keyword>
<evidence type="ECO:0000256" key="2">
    <source>
        <dbReference type="ARBA" id="ARBA00004508"/>
    </source>
</evidence>
<dbReference type="EMBL" id="JBCGBO010000004">
    <property type="protein sequence ID" value="KAK9207842.1"/>
    <property type="molecule type" value="Genomic_DNA"/>
</dbReference>
<dbReference type="PANTHER" id="PTHR43009:SF7">
    <property type="entry name" value="HOMOGENTISATE GERANYLGERANYLTRANSFERASE, CHLOROPLASTIC"/>
    <property type="match status" value="1"/>
</dbReference>
<comment type="subcellular location">
    <subcellularLocation>
        <location evidence="2">Plastid</location>
        <location evidence="2">Chloroplast membrane</location>
        <topology evidence="2">Multi-pass membrane protein</topology>
    </subcellularLocation>
</comment>
<organism evidence="15 16">
    <name type="scientific">Citrus x changshan-huyou</name>
    <dbReference type="NCBI Taxonomy" id="2935761"/>
    <lineage>
        <taxon>Eukaryota</taxon>
        <taxon>Viridiplantae</taxon>
        <taxon>Streptophyta</taxon>
        <taxon>Embryophyta</taxon>
        <taxon>Tracheophyta</taxon>
        <taxon>Spermatophyta</taxon>
        <taxon>Magnoliopsida</taxon>
        <taxon>eudicotyledons</taxon>
        <taxon>Gunneridae</taxon>
        <taxon>Pentapetalae</taxon>
        <taxon>rosids</taxon>
        <taxon>malvids</taxon>
        <taxon>Sapindales</taxon>
        <taxon>Rutaceae</taxon>
        <taxon>Aurantioideae</taxon>
        <taxon>Citrus</taxon>
    </lineage>
</organism>
<dbReference type="GO" id="GO:0031969">
    <property type="term" value="C:chloroplast membrane"/>
    <property type="evidence" value="ECO:0007669"/>
    <property type="project" value="UniProtKB-SubCell"/>
</dbReference>
<reference evidence="15 16" key="1">
    <citation type="submission" date="2024-05" db="EMBL/GenBank/DDBJ databases">
        <title>Haplotype-resolved chromosome-level genome assembly of Huyou (Citrus changshanensis).</title>
        <authorList>
            <person name="Miao C."/>
            <person name="Chen W."/>
            <person name="Wu Y."/>
            <person name="Wang L."/>
            <person name="Zhao S."/>
            <person name="Grierson D."/>
            <person name="Xu C."/>
            <person name="Chen K."/>
        </authorList>
    </citation>
    <scope>NUCLEOTIDE SEQUENCE [LARGE SCALE GENOMIC DNA]</scope>
    <source>
        <strain evidence="15">01-14</strain>
        <tissue evidence="15">Leaf</tissue>
    </source>
</reference>
<evidence type="ECO:0000313" key="16">
    <source>
        <dbReference type="Proteomes" id="UP001428341"/>
    </source>
</evidence>
<feature type="transmembrane region" description="Helical" evidence="14">
    <location>
        <begin position="428"/>
        <end position="447"/>
    </location>
</feature>
<protein>
    <recommendedName>
        <fullName evidence="13">coumarin 8-geranyltransferase</fullName>
        <ecNumber evidence="13">2.5.1.138</ecNumber>
    </recommendedName>
</protein>
<dbReference type="InterPro" id="IPR000537">
    <property type="entry name" value="UbiA_prenyltransferase"/>
</dbReference>
<keyword evidence="6" id="KW-0808">Transferase</keyword>
<feature type="transmembrane region" description="Helical" evidence="14">
    <location>
        <begin position="372"/>
        <end position="393"/>
    </location>
</feature>
<keyword evidence="5" id="KW-0934">Plastid</keyword>
<dbReference type="Pfam" id="PF01040">
    <property type="entry name" value="UbiA"/>
    <property type="match status" value="1"/>
</dbReference>
<dbReference type="PANTHER" id="PTHR43009">
    <property type="entry name" value="HOMOGENTISATE SOLANESYLTRANSFERASE, CHLOROPLASTIC"/>
    <property type="match status" value="1"/>
</dbReference>
<evidence type="ECO:0000256" key="11">
    <source>
        <dbReference type="ARBA" id="ARBA00052117"/>
    </source>
</evidence>
<keyword evidence="9 14" id="KW-0472">Membrane</keyword>
<evidence type="ECO:0000256" key="4">
    <source>
        <dbReference type="ARBA" id="ARBA00022528"/>
    </source>
</evidence>
<keyword evidence="7 14" id="KW-0812">Transmembrane</keyword>
<evidence type="ECO:0000256" key="12">
    <source>
        <dbReference type="ARBA" id="ARBA00055650"/>
    </source>
</evidence>
<evidence type="ECO:0000256" key="7">
    <source>
        <dbReference type="ARBA" id="ARBA00022692"/>
    </source>
</evidence>
<evidence type="ECO:0000256" key="10">
    <source>
        <dbReference type="ARBA" id="ARBA00051313"/>
    </source>
</evidence>
<feature type="transmembrane region" description="Helical" evidence="14">
    <location>
        <begin position="36"/>
        <end position="57"/>
    </location>
</feature>
<feature type="transmembrane region" description="Helical" evidence="14">
    <location>
        <begin position="400"/>
        <end position="416"/>
    </location>
</feature>
<proteinExistence type="inferred from homology"/>
<evidence type="ECO:0000256" key="5">
    <source>
        <dbReference type="ARBA" id="ARBA00022640"/>
    </source>
</evidence>
<dbReference type="GO" id="GO:0004659">
    <property type="term" value="F:prenyltransferase activity"/>
    <property type="evidence" value="ECO:0007669"/>
    <property type="project" value="UniProtKB-ARBA"/>
</dbReference>
<evidence type="ECO:0000313" key="15">
    <source>
        <dbReference type="EMBL" id="KAK9207842.1"/>
    </source>
</evidence>
<evidence type="ECO:0000256" key="6">
    <source>
        <dbReference type="ARBA" id="ARBA00022679"/>
    </source>
</evidence>
<sequence length="589" mass="65711">MKSKRTDLPDRFKQLAAIKLVSFPPIQNLADLTPTFFMVILKALVPAVLMDIYVVAVNRLYDVEMDKGSRGCLLRPNGWKSITIGGRQWLQLLGGLYPCLYPVIRLKTHEPKPESGYGSHISISTTSFGPHHMLPFIRWKGHPFLAPFSMMILMELDLPNVDGDRKFDIQTLSVIIARERVICHSILAFILWLRAKTVDLSSCVKTLQLPLTKVHGGLNRSESKNYAIKCTQSDSFYSTNKIRNNENSSSRNCKPFNKYRVAVTLQQEGCASNNEDDINSTSFRDVLLKKLHALYVFTRPFAMIGTVVGITSIAILPLQSFADLTPKYFMEFLKALLSAVLMNNYVGTVNQVADVEIDKVNKPGLPLASGDLSMGTGLAITLILSLTSLAIALSLQSPPLIFGLIVWFLLGTAYSVDLPFLRWKTNPFLAGMSMVIVFGLVYQFSFFIHFQKYVLGRPVVITTPLVFAAAFISTISAVMSLLKDIPDEDGDKKFGYQSISSKLGKENVLRLCVYALFFAYGVAVIVGASSSFQLGKLVSIIGHSTLAFLLWLRAQTVDLSNNASAYSFYMFVWKASLFYAEYLLIHFLR</sequence>
<dbReference type="Proteomes" id="UP001428341">
    <property type="component" value="Unassembled WGS sequence"/>
</dbReference>
<evidence type="ECO:0000256" key="8">
    <source>
        <dbReference type="ARBA" id="ARBA00022989"/>
    </source>
</evidence>
<gene>
    <name evidence="15" type="ORF">WN944_000189</name>
</gene>
<feature type="transmembrane region" description="Helical" evidence="14">
    <location>
        <begin position="566"/>
        <end position="585"/>
    </location>
</feature>
<dbReference type="Gene3D" id="1.10.357.140">
    <property type="entry name" value="UbiA prenyltransferase"/>
    <property type="match status" value="1"/>
</dbReference>
<evidence type="ECO:0000256" key="14">
    <source>
        <dbReference type="SAM" id="Phobius"/>
    </source>
</evidence>
<keyword evidence="4" id="KW-0150">Chloroplast</keyword>
<evidence type="ECO:0000256" key="1">
    <source>
        <dbReference type="ARBA" id="ARBA00001946"/>
    </source>
</evidence>
<evidence type="ECO:0000256" key="13">
    <source>
        <dbReference type="ARBA" id="ARBA00066854"/>
    </source>
</evidence>
<dbReference type="AlphaFoldDB" id="A0AAP0MGS4"/>
<comment type="similarity">
    <text evidence="3">Belongs to the UbiA prenyltransferase family.</text>
</comment>
<feature type="transmembrane region" description="Helical" evidence="14">
    <location>
        <begin position="293"/>
        <end position="316"/>
    </location>
</feature>
<evidence type="ECO:0000256" key="3">
    <source>
        <dbReference type="ARBA" id="ARBA00005985"/>
    </source>
</evidence>
<comment type="catalytic activity">
    <reaction evidence="10">
        <text>esculetin + (2E)-geranyl diphosphate = 8-geranylesculetin + diphosphate</text>
        <dbReference type="Rhea" id="RHEA:51864"/>
        <dbReference type="ChEBI" id="CHEBI:33019"/>
        <dbReference type="ChEBI" id="CHEBI:58057"/>
        <dbReference type="ChEBI" id="CHEBI:134359"/>
        <dbReference type="ChEBI" id="CHEBI:490095"/>
        <dbReference type="EC" id="2.5.1.138"/>
    </reaction>
</comment>
<dbReference type="EC" id="2.5.1.138" evidence="13"/>
<comment type="caution">
    <text evidence="15">The sequence shown here is derived from an EMBL/GenBank/DDBJ whole genome shotgun (WGS) entry which is preliminary data.</text>
</comment>
<comment type="function">
    <text evidence="12">Prenyltransferase specific for geranyl diphosphate as prenyl donor and coumarin as prenyl acceptor. Can use umbelliferone and esculetin as substrates, and with a lower activity, 5,7-dihydroxy-coumarin and 5-methoxy-7-hydroxycoumarin. No activity with 5-hydroxy-7-methoxycoumarin, bergaptol, xanthotoxol, p-coumaric acid, caffeic acid, 2,4-dihydroxycinnamic acid, kaempferol, genistein or homogentisate. No activity with dimethylallyl diphosphate, farnesyl diphosphate or geranylgeranyl diphosphate as prenyl donors.</text>
</comment>
<feature type="transmembrane region" description="Helical" evidence="14">
    <location>
        <begin position="534"/>
        <end position="554"/>
    </location>
</feature>
<accession>A0AAP0MGS4</accession>
<comment type="catalytic activity">
    <reaction evidence="11">
        <text>umbelliferone + (2E)-geranyl diphosphate = 8-geranylumbelliferone + diphosphate</text>
        <dbReference type="Rhea" id="RHEA:51860"/>
        <dbReference type="ChEBI" id="CHEBI:27510"/>
        <dbReference type="ChEBI" id="CHEBI:33019"/>
        <dbReference type="ChEBI" id="CHEBI:58057"/>
        <dbReference type="ChEBI" id="CHEBI:134358"/>
        <dbReference type="EC" id="2.5.1.138"/>
    </reaction>
</comment>
<dbReference type="FunFam" id="1.10.357.140:FF:000011">
    <property type="entry name" value="Homogentisate phytyltransferase 1"/>
    <property type="match status" value="1"/>
</dbReference>
<keyword evidence="16" id="KW-1185">Reference proteome</keyword>
<feature type="transmembrane region" description="Helical" evidence="14">
    <location>
        <begin position="508"/>
        <end position="527"/>
    </location>
</feature>
<evidence type="ECO:0000256" key="9">
    <source>
        <dbReference type="ARBA" id="ARBA00023136"/>
    </source>
</evidence>
<dbReference type="InterPro" id="IPR044878">
    <property type="entry name" value="UbiA_sf"/>
</dbReference>
<comment type="cofactor">
    <cofactor evidence="1">
        <name>Mg(2+)</name>
        <dbReference type="ChEBI" id="CHEBI:18420"/>
    </cofactor>
</comment>
<name>A0AAP0MGS4_9ROSI</name>
<feature type="transmembrane region" description="Helical" evidence="14">
    <location>
        <begin position="459"/>
        <end position="482"/>
    </location>
</feature>